<evidence type="ECO:0000313" key="2">
    <source>
        <dbReference type="EMBL" id="KAG0476511.1"/>
    </source>
</evidence>
<evidence type="ECO:0000313" key="4">
    <source>
        <dbReference type="Proteomes" id="UP000636800"/>
    </source>
</evidence>
<dbReference type="Proteomes" id="UP000639772">
    <property type="component" value="Chromosome 6"/>
</dbReference>
<dbReference type="Proteomes" id="UP000636800">
    <property type="component" value="Chromosome 6"/>
</dbReference>
<reference evidence="4 5" key="1">
    <citation type="journal article" date="2020" name="Nat. Food">
        <title>A phased Vanilla planifolia genome enables genetic improvement of flavour and production.</title>
        <authorList>
            <person name="Hasing T."/>
            <person name="Tang H."/>
            <person name="Brym M."/>
            <person name="Khazi F."/>
            <person name="Huang T."/>
            <person name="Chambers A.H."/>
        </authorList>
    </citation>
    <scope>NUCLEOTIDE SEQUENCE [LARGE SCALE GENOMIC DNA]</scope>
    <source>
        <tissue evidence="2">Leaf</tissue>
    </source>
</reference>
<evidence type="ECO:0000313" key="5">
    <source>
        <dbReference type="Proteomes" id="UP000639772"/>
    </source>
</evidence>
<protein>
    <submittedName>
        <fullName evidence="2">Uncharacterized protein</fullName>
    </submittedName>
</protein>
<keyword evidence="4" id="KW-1185">Reference proteome</keyword>
<feature type="region of interest" description="Disordered" evidence="1">
    <location>
        <begin position="40"/>
        <end position="99"/>
    </location>
</feature>
<accession>A0A835QN97</accession>
<feature type="compositionally biased region" description="Polar residues" evidence="1">
    <location>
        <begin position="88"/>
        <end position="99"/>
    </location>
</feature>
<sequence length="99" mass="10317">MTSPSTSTLYNPYPAFPISSSLLLWHESEQSKLKNGITHFDLGHGARSRRGDSLGSGSGNSAERSSPTITEKPGSLTVPPFSADKIPSSLTAIPSASSA</sequence>
<evidence type="ECO:0000256" key="1">
    <source>
        <dbReference type="SAM" id="MobiDB-lite"/>
    </source>
</evidence>
<evidence type="ECO:0000313" key="3">
    <source>
        <dbReference type="EMBL" id="KAG0478179.1"/>
    </source>
</evidence>
<proteinExistence type="predicted"/>
<feature type="compositionally biased region" description="Basic and acidic residues" evidence="1">
    <location>
        <begin position="41"/>
        <end position="52"/>
    </location>
</feature>
<organism evidence="2 4">
    <name type="scientific">Vanilla planifolia</name>
    <name type="common">Vanilla</name>
    <dbReference type="NCBI Taxonomy" id="51239"/>
    <lineage>
        <taxon>Eukaryota</taxon>
        <taxon>Viridiplantae</taxon>
        <taxon>Streptophyta</taxon>
        <taxon>Embryophyta</taxon>
        <taxon>Tracheophyta</taxon>
        <taxon>Spermatophyta</taxon>
        <taxon>Magnoliopsida</taxon>
        <taxon>Liliopsida</taxon>
        <taxon>Asparagales</taxon>
        <taxon>Orchidaceae</taxon>
        <taxon>Vanilloideae</taxon>
        <taxon>Vanilleae</taxon>
        <taxon>Vanilla</taxon>
    </lineage>
</organism>
<name>A0A835QN97_VANPL</name>
<dbReference type="AlphaFoldDB" id="A0A835QN97"/>
<comment type="caution">
    <text evidence="2">The sequence shown here is derived from an EMBL/GenBank/DDBJ whole genome shotgun (WGS) entry which is preliminary data.</text>
</comment>
<dbReference type="EMBL" id="JADCNL010000006">
    <property type="protein sequence ID" value="KAG0476511.1"/>
    <property type="molecule type" value="Genomic_DNA"/>
</dbReference>
<dbReference type="EMBL" id="JADCNM010000006">
    <property type="protein sequence ID" value="KAG0478179.1"/>
    <property type="molecule type" value="Genomic_DNA"/>
</dbReference>
<gene>
    <name evidence="3" type="ORF">HPP92_012898</name>
    <name evidence="2" type="ORF">HPP92_013352</name>
</gene>